<accession>A0A898IPN4</accession>
<dbReference type="SUPFAM" id="SSF57302">
    <property type="entry name" value="Snake toxin-like"/>
    <property type="match status" value="1"/>
</dbReference>
<proteinExistence type="evidence at transcript level"/>
<evidence type="ECO:0000256" key="4">
    <source>
        <dbReference type="SAM" id="SignalP"/>
    </source>
</evidence>
<protein>
    <submittedName>
        <fullName evidence="5">Three-finger toxin</fullName>
    </submittedName>
</protein>
<feature type="chain" id="PRO_5032636051" evidence="4">
    <location>
        <begin position="22"/>
        <end position="81"/>
    </location>
</feature>
<keyword evidence="3" id="KW-1015">Disulfide bond</keyword>
<comment type="subcellular location">
    <subcellularLocation>
        <location evidence="1">Secreted</location>
    </subcellularLocation>
</comment>
<dbReference type="InterPro" id="IPR054131">
    <property type="entry name" value="Toxin_cobra-type"/>
</dbReference>
<keyword evidence="4" id="KW-0732">Signal</keyword>
<name>A0A898IPN4_CALBG</name>
<dbReference type="CDD" id="cd00206">
    <property type="entry name" value="TFP_snake_toxin"/>
    <property type="match status" value="1"/>
</dbReference>
<keyword evidence="2" id="KW-0964">Secreted</keyword>
<dbReference type="EMBL" id="MW575050">
    <property type="protein sequence ID" value="QSI83954.1"/>
    <property type="molecule type" value="mRNA"/>
</dbReference>
<evidence type="ECO:0000256" key="2">
    <source>
        <dbReference type="ARBA" id="ARBA00022525"/>
    </source>
</evidence>
<evidence type="ECO:0000256" key="3">
    <source>
        <dbReference type="ARBA" id="ARBA00023157"/>
    </source>
</evidence>
<dbReference type="Gene3D" id="2.10.60.10">
    <property type="entry name" value="CD59"/>
    <property type="match status" value="1"/>
</dbReference>
<organism evidence="5">
    <name type="scientific">Calliophis bivirgatus</name>
    <name type="common">Blue Malaysian coral snake</name>
    <name type="synonym">Maticora bivirgata</name>
    <dbReference type="NCBI Taxonomy" id="8633"/>
    <lineage>
        <taxon>Eukaryota</taxon>
        <taxon>Metazoa</taxon>
        <taxon>Chordata</taxon>
        <taxon>Craniata</taxon>
        <taxon>Vertebrata</taxon>
        <taxon>Euteleostomi</taxon>
        <taxon>Lepidosauria</taxon>
        <taxon>Squamata</taxon>
        <taxon>Bifurcata</taxon>
        <taxon>Unidentata</taxon>
        <taxon>Episquamata</taxon>
        <taxon>Toxicofera</taxon>
        <taxon>Serpentes</taxon>
        <taxon>Colubroidea</taxon>
        <taxon>Elapidae</taxon>
        <taxon>Elapinae</taxon>
        <taxon>Calliophis</taxon>
    </lineage>
</organism>
<evidence type="ECO:0000313" key="5">
    <source>
        <dbReference type="EMBL" id="QSI83954.1"/>
    </source>
</evidence>
<evidence type="ECO:0000256" key="1">
    <source>
        <dbReference type="ARBA" id="ARBA00004613"/>
    </source>
</evidence>
<dbReference type="AlphaFoldDB" id="A0A898IPN4"/>
<feature type="signal peptide" evidence="4">
    <location>
        <begin position="1"/>
        <end position="21"/>
    </location>
</feature>
<reference evidence="5" key="1">
    <citation type="journal article" name="Toxins">
        <title>Electric Blue: Molecular Evolution of Three-Finger Toxins in the Long-Glanded Coral Snake Species Calliophis bivirgatus.</title>
        <authorList>
            <person name="Dashevsky D."/>
            <person name="Rokyta D."/>
            <person name="Frank N."/>
            <person name="Nouwens A."/>
            <person name="Fry B.G."/>
        </authorList>
    </citation>
    <scope>NUCLEOTIDE SEQUENCE</scope>
    <source>
        <tissue evidence="5">Venom gland</tissue>
    </source>
</reference>
<dbReference type="GO" id="GO:0005576">
    <property type="term" value="C:extracellular region"/>
    <property type="evidence" value="ECO:0007669"/>
    <property type="project" value="UniProtKB-SubCell"/>
</dbReference>
<dbReference type="InterPro" id="IPR045860">
    <property type="entry name" value="Snake_toxin-like_sf"/>
</dbReference>
<dbReference type="InterPro" id="IPR003571">
    <property type="entry name" value="Snake_3FTx"/>
</dbReference>
<dbReference type="Pfam" id="PF21947">
    <property type="entry name" value="Toxin_cobra-type"/>
    <property type="match status" value="1"/>
</dbReference>
<sequence length="81" mass="9129">MKTLLLTLVVVTIICLDIGDTLVCHKGLFLRETMTCPEGENLCYTKTVPTPTHHYVIFGGCIDSCPKSWDYVCCRTDKCNR</sequence>
<dbReference type="GO" id="GO:0090729">
    <property type="term" value="F:toxin activity"/>
    <property type="evidence" value="ECO:0007669"/>
    <property type="project" value="InterPro"/>
</dbReference>